<dbReference type="GO" id="GO:1990380">
    <property type="term" value="F:K48-linked deubiquitinase activity"/>
    <property type="evidence" value="ECO:0007669"/>
    <property type="project" value="UniProtKB-UniRule"/>
</dbReference>
<dbReference type="Pfam" id="PF04424">
    <property type="entry name" value="MINDY_DUB"/>
    <property type="match status" value="1"/>
</dbReference>
<sequence length="247" mass="28366">MSEQDEQEQKLHQDEQEQEPQQQQEKLELQKQSEESITVEQIESSPKISLVHHRGSNSAPVVAAESYSKFEYTPELDIFDRFNIELVHGWVLDPQQCDVAQFIEQLTYNQLVEKIITAKNGEDQELLAQGPAIPAGDRPGLPSPARRCMGNLNNIDNDSTFMNADFRRSDIEPRLAILSSSRRSVSLNFRLTSNWPCHCNAKREQQFQRSSQQQQQQTTAAAAAARQQQQPRQQPHYQHHQNGHQQQ</sequence>
<feature type="domain" description="MINDY deubiquitinase" evidence="4">
    <location>
        <begin position="48"/>
        <end position="220"/>
    </location>
</feature>
<evidence type="ECO:0000256" key="1">
    <source>
        <dbReference type="ARBA" id="ARBA00006616"/>
    </source>
</evidence>
<comment type="function">
    <text evidence="2">Hydrolase that can specifically remove 'Lys-48'-linked conjugated ubiquitin from proteins. Has exodeubiquitinase activity and has a preference for long polyubiquitin chains. May play a regulatory role at the level of protein turnover.</text>
</comment>
<dbReference type="EC" id="3.4.19.12" evidence="2"/>
<keyword evidence="2" id="KW-0788">Thiol protease</keyword>
<dbReference type="PANTHER" id="PTHR18063">
    <property type="entry name" value="NF-E2 INDUCIBLE PROTEIN"/>
    <property type="match status" value="1"/>
</dbReference>
<dbReference type="GO" id="GO:0036435">
    <property type="term" value="F:K48-linked polyubiquitin modification-dependent protein binding"/>
    <property type="evidence" value="ECO:0007669"/>
    <property type="project" value="UniProtKB-UniRule"/>
</dbReference>
<dbReference type="AlphaFoldDB" id="A0A1I8FQI3"/>
<evidence type="ECO:0000256" key="2">
    <source>
        <dbReference type="RuleBase" id="RU367139"/>
    </source>
</evidence>
<feature type="compositionally biased region" description="Basic residues" evidence="3">
    <location>
        <begin position="237"/>
        <end position="247"/>
    </location>
</feature>
<dbReference type="GO" id="GO:0071944">
    <property type="term" value="C:cell periphery"/>
    <property type="evidence" value="ECO:0007669"/>
    <property type="project" value="TreeGrafter"/>
</dbReference>
<dbReference type="WBParaSite" id="maker-unitig_43614-snap-gene-0.2-mRNA-1">
    <property type="protein sequence ID" value="maker-unitig_43614-snap-gene-0.2-mRNA-1"/>
    <property type="gene ID" value="maker-unitig_43614-snap-gene-0.2"/>
</dbReference>
<accession>A0A1I8FQI3</accession>
<comment type="catalytic activity">
    <reaction evidence="2">
        <text>Thiol-dependent hydrolysis of ester, thioester, amide, peptide and isopeptide bonds formed by the C-terminal Gly of ubiquitin (a 76-residue protein attached to proteins as an intracellular targeting signal).</text>
        <dbReference type="EC" id="3.4.19.12"/>
    </reaction>
</comment>
<proteinExistence type="inferred from homology"/>
<dbReference type="GO" id="GO:0006508">
    <property type="term" value="P:proteolysis"/>
    <property type="evidence" value="ECO:0007669"/>
    <property type="project" value="UniProtKB-KW"/>
</dbReference>
<feature type="compositionally biased region" description="Low complexity" evidence="3">
    <location>
        <begin position="207"/>
        <end position="236"/>
    </location>
</feature>
<evidence type="ECO:0000313" key="5">
    <source>
        <dbReference type="Proteomes" id="UP000095280"/>
    </source>
</evidence>
<evidence type="ECO:0000256" key="3">
    <source>
        <dbReference type="SAM" id="MobiDB-lite"/>
    </source>
</evidence>
<dbReference type="InterPro" id="IPR007518">
    <property type="entry name" value="MINDY"/>
</dbReference>
<dbReference type="GO" id="GO:0005829">
    <property type="term" value="C:cytosol"/>
    <property type="evidence" value="ECO:0007669"/>
    <property type="project" value="TreeGrafter"/>
</dbReference>
<dbReference type="GO" id="GO:0071108">
    <property type="term" value="P:protein K48-linked deubiquitination"/>
    <property type="evidence" value="ECO:0007669"/>
    <property type="project" value="TreeGrafter"/>
</dbReference>
<feature type="region of interest" description="Disordered" evidence="3">
    <location>
        <begin position="1"/>
        <end position="51"/>
    </location>
</feature>
<keyword evidence="2" id="KW-0833">Ubl conjugation pathway</keyword>
<protein>
    <recommendedName>
        <fullName evidence="2">Ubiquitin carboxyl-terminal hydrolase</fullName>
        <ecNumber evidence="2">3.4.19.12</ecNumber>
    </recommendedName>
</protein>
<dbReference type="GO" id="GO:0004843">
    <property type="term" value="F:cysteine-type deubiquitinase activity"/>
    <property type="evidence" value="ECO:0007669"/>
    <property type="project" value="UniProtKB-UniRule"/>
</dbReference>
<evidence type="ECO:0000259" key="4">
    <source>
        <dbReference type="Pfam" id="PF04424"/>
    </source>
</evidence>
<feature type="compositionally biased region" description="Basic and acidic residues" evidence="3">
    <location>
        <begin position="25"/>
        <end position="34"/>
    </location>
</feature>
<name>A0A1I8FQI3_9PLAT</name>
<keyword evidence="5" id="KW-1185">Reference proteome</keyword>
<organism evidence="5 6">
    <name type="scientific">Macrostomum lignano</name>
    <dbReference type="NCBI Taxonomy" id="282301"/>
    <lineage>
        <taxon>Eukaryota</taxon>
        <taxon>Metazoa</taxon>
        <taxon>Spiralia</taxon>
        <taxon>Lophotrochozoa</taxon>
        <taxon>Platyhelminthes</taxon>
        <taxon>Rhabditophora</taxon>
        <taxon>Macrostomorpha</taxon>
        <taxon>Macrostomida</taxon>
        <taxon>Macrostomidae</taxon>
        <taxon>Macrostomum</taxon>
    </lineage>
</organism>
<dbReference type="GO" id="GO:0140934">
    <property type="term" value="F:histone deubiquitinase activity"/>
    <property type="evidence" value="ECO:0007669"/>
    <property type="project" value="UniProtKB-UniRule"/>
</dbReference>
<evidence type="ECO:0000313" key="6">
    <source>
        <dbReference type="WBParaSite" id="maker-unitig_43614-snap-gene-0.2-mRNA-1"/>
    </source>
</evidence>
<dbReference type="PANTHER" id="PTHR18063:SF6">
    <property type="entry name" value="UBIQUITIN CARBOXYL-TERMINAL HYDROLASE"/>
    <property type="match status" value="1"/>
</dbReference>
<dbReference type="GO" id="GO:0016807">
    <property type="term" value="F:cysteine-type carboxypeptidase activity"/>
    <property type="evidence" value="ECO:0007669"/>
    <property type="project" value="TreeGrafter"/>
</dbReference>
<comment type="similarity">
    <text evidence="1 2">Belongs to the MINDY deubiquitinase family. FAM63 subfamily.</text>
</comment>
<reference evidence="6" key="1">
    <citation type="submission" date="2016-11" db="UniProtKB">
        <authorList>
            <consortium name="WormBaseParasite"/>
        </authorList>
    </citation>
    <scope>IDENTIFICATION</scope>
</reference>
<dbReference type="Proteomes" id="UP000095280">
    <property type="component" value="Unplaced"/>
</dbReference>
<dbReference type="InterPro" id="IPR033979">
    <property type="entry name" value="MINDY_domain"/>
</dbReference>
<feature type="compositionally biased region" description="Polar residues" evidence="3">
    <location>
        <begin position="38"/>
        <end position="47"/>
    </location>
</feature>
<keyword evidence="2" id="KW-0645">Protease</keyword>
<keyword evidence="2" id="KW-0378">Hydrolase</keyword>
<feature type="region of interest" description="Disordered" evidence="3">
    <location>
        <begin position="206"/>
        <end position="247"/>
    </location>
</feature>